<evidence type="ECO:0000256" key="2">
    <source>
        <dbReference type="SAM" id="MobiDB-lite"/>
    </source>
</evidence>
<dbReference type="FunFam" id="3.30.40.10:FF:000611">
    <property type="entry name" value="Zinc finger family protein"/>
    <property type="match status" value="1"/>
</dbReference>
<dbReference type="CDD" id="cd16454">
    <property type="entry name" value="RING-H2_PA-TM-RING"/>
    <property type="match status" value="1"/>
</dbReference>
<name>A0ABD3AXI9_9GENT</name>
<evidence type="ECO:0000259" key="3">
    <source>
        <dbReference type="PROSITE" id="PS50089"/>
    </source>
</evidence>
<dbReference type="Gene3D" id="3.30.40.10">
    <property type="entry name" value="Zinc/RING finger domain, C3HC4 (zinc finger)"/>
    <property type="match status" value="1"/>
</dbReference>
<feature type="compositionally biased region" description="Basic and acidic residues" evidence="2">
    <location>
        <begin position="81"/>
        <end position="94"/>
    </location>
</feature>
<dbReference type="PANTHER" id="PTHR22765:SF303">
    <property type="entry name" value="RING-TYPE DOMAIN-CONTAINING PROTEIN"/>
    <property type="match status" value="1"/>
</dbReference>
<gene>
    <name evidence="4" type="ORF">ACH5RR_004413</name>
</gene>
<feature type="domain" description="RING-type" evidence="3">
    <location>
        <begin position="145"/>
        <end position="186"/>
    </location>
</feature>
<dbReference type="SUPFAM" id="SSF57850">
    <property type="entry name" value="RING/U-box"/>
    <property type="match status" value="1"/>
</dbReference>
<keyword evidence="1" id="KW-0479">Metal-binding</keyword>
<proteinExistence type="predicted"/>
<protein>
    <recommendedName>
        <fullName evidence="3">RING-type domain-containing protein</fullName>
    </recommendedName>
</protein>
<dbReference type="InterPro" id="IPR051826">
    <property type="entry name" value="E3_ubiquitin-ligase_domain"/>
</dbReference>
<feature type="compositionally biased region" description="Polar residues" evidence="2">
    <location>
        <begin position="95"/>
        <end position="107"/>
    </location>
</feature>
<comment type="caution">
    <text evidence="4">The sequence shown here is derived from an EMBL/GenBank/DDBJ whole genome shotgun (WGS) entry which is preliminary data.</text>
</comment>
<feature type="region of interest" description="Disordered" evidence="2">
    <location>
        <begin position="81"/>
        <end position="114"/>
    </location>
</feature>
<evidence type="ECO:0000313" key="4">
    <source>
        <dbReference type="EMBL" id="KAL3535952.1"/>
    </source>
</evidence>
<evidence type="ECO:0000313" key="5">
    <source>
        <dbReference type="Proteomes" id="UP001630127"/>
    </source>
</evidence>
<dbReference type="EMBL" id="JBJUIK010000002">
    <property type="protein sequence ID" value="KAL3535952.1"/>
    <property type="molecule type" value="Genomic_DNA"/>
</dbReference>
<dbReference type="Pfam" id="PF13639">
    <property type="entry name" value="zf-RING_2"/>
    <property type="match status" value="1"/>
</dbReference>
<keyword evidence="1" id="KW-0862">Zinc</keyword>
<keyword evidence="1" id="KW-0863">Zinc-finger</keyword>
<dbReference type="InterPro" id="IPR013083">
    <property type="entry name" value="Znf_RING/FYVE/PHD"/>
</dbReference>
<keyword evidence="5" id="KW-1185">Reference proteome</keyword>
<dbReference type="AlphaFoldDB" id="A0ABD3AXI9"/>
<sequence length="191" mass="21898">MAGMLPGVEVARRRRLHQSGGGWLDCPNASSSGQYCSTRSRSYESHLNSSSTSFMQRSPISHLYFDQKLNDAAREAKERLDGRLRAQWKPETKRSYSGQPRSGQSENRPTEIREMETEVSGLKRSGSKMFSWPKLSWKSSEQDECSVCLEQFKAGENLMRLPCGHRFHSRCLVPWLENNAYCPCCRMECYV</sequence>
<dbReference type="PROSITE" id="PS50089">
    <property type="entry name" value="ZF_RING_2"/>
    <property type="match status" value="1"/>
</dbReference>
<dbReference type="Proteomes" id="UP001630127">
    <property type="component" value="Unassembled WGS sequence"/>
</dbReference>
<dbReference type="SMART" id="SM00184">
    <property type="entry name" value="RING"/>
    <property type="match status" value="1"/>
</dbReference>
<dbReference type="InterPro" id="IPR001841">
    <property type="entry name" value="Znf_RING"/>
</dbReference>
<organism evidence="4 5">
    <name type="scientific">Cinchona calisaya</name>
    <dbReference type="NCBI Taxonomy" id="153742"/>
    <lineage>
        <taxon>Eukaryota</taxon>
        <taxon>Viridiplantae</taxon>
        <taxon>Streptophyta</taxon>
        <taxon>Embryophyta</taxon>
        <taxon>Tracheophyta</taxon>
        <taxon>Spermatophyta</taxon>
        <taxon>Magnoliopsida</taxon>
        <taxon>eudicotyledons</taxon>
        <taxon>Gunneridae</taxon>
        <taxon>Pentapetalae</taxon>
        <taxon>asterids</taxon>
        <taxon>lamiids</taxon>
        <taxon>Gentianales</taxon>
        <taxon>Rubiaceae</taxon>
        <taxon>Cinchonoideae</taxon>
        <taxon>Cinchoneae</taxon>
        <taxon>Cinchona</taxon>
    </lineage>
</organism>
<reference evidence="4 5" key="1">
    <citation type="submission" date="2024-11" db="EMBL/GenBank/DDBJ databases">
        <title>A near-complete genome assembly of Cinchona calisaya.</title>
        <authorList>
            <person name="Lian D.C."/>
            <person name="Zhao X.W."/>
            <person name="Wei L."/>
        </authorList>
    </citation>
    <scope>NUCLEOTIDE SEQUENCE [LARGE SCALE GENOMIC DNA]</scope>
    <source>
        <tissue evidence="4">Nenye</tissue>
    </source>
</reference>
<evidence type="ECO:0000256" key="1">
    <source>
        <dbReference type="PROSITE-ProRule" id="PRU00175"/>
    </source>
</evidence>
<accession>A0ABD3AXI9</accession>
<dbReference type="PANTHER" id="PTHR22765">
    <property type="entry name" value="RING FINGER AND PROTEASE ASSOCIATED DOMAIN-CONTAINING"/>
    <property type="match status" value="1"/>
</dbReference>
<dbReference type="GO" id="GO:0008270">
    <property type="term" value="F:zinc ion binding"/>
    <property type="evidence" value="ECO:0007669"/>
    <property type="project" value="UniProtKB-KW"/>
</dbReference>